<dbReference type="Proteomes" id="UP000199054">
    <property type="component" value="Unassembled WGS sequence"/>
</dbReference>
<reference evidence="1 2" key="1">
    <citation type="submission" date="2016-10" db="EMBL/GenBank/DDBJ databases">
        <authorList>
            <person name="de Groot N.N."/>
        </authorList>
    </citation>
    <scope>NUCLEOTIDE SEQUENCE [LARGE SCALE GENOMIC DNA]</scope>
    <source>
        <strain evidence="1 2">DSM 8512</strain>
    </source>
</reference>
<proteinExistence type="predicted"/>
<evidence type="ECO:0000313" key="2">
    <source>
        <dbReference type="Proteomes" id="UP000199054"/>
    </source>
</evidence>
<sequence>MPIQHYLEIHRGGFFNSYNPNVLGVFIAFDAHDATNHFGPQEFSCAQISLMSFLAFWSARQDCCLFTGHS</sequence>
<dbReference type="EMBL" id="FODE01000054">
    <property type="protein sequence ID" value="SEO25709.1"/>
    <property type="molecule type" value="Genomic_DNA"/>
</dbReference>
<evidence type="ECO:0000313" key="1">
    <source>
        <dbReference type="EMBL" id="SEO25709.1"/>
    </source>
</evidence>
<keyword evidence="2" id="KW-1185">Reference proteome</keyword>
<name>A0A1H8N8B8_9RHOB</name>
<gene>
    <name evidence="1" type="ORF">SAMN04489859_10544</name>
</gene>
<protein>
    <submittedName>
        <fullName evidence="1">Uncharacterized protein</fullName>
    </submittedName>
</protein>
<organism evidence="1 2">
    <name type="scientific">Paracoccus alcaliphilus</name>
    <dbReference type="NCBI Taxonomy" id="34002"/>
    <lineage>
        <taxon>Bacteria</taxon>
        <taxon>Pseudomonadati</taxon>
        <taxon>Pseudomonadota</taxon>
        <taxon>Alphaproteobacteria</taxon>
        <taxon>Rhodobacterales</taxon>
        <taxon>Paracoccaceae</taxon>
        <taxon>Paracoccus</taxon>
    </lineage>
</organism>
<accession>A0A1H8N8B8</accession>
<dbReference type="AlphaFoldDB" id="A0A1H8N8B8"/>